<accession>A0A3D8PYC0</accession>
<gene>
    <name evidence="1" type="ORF">CWR48_03755</name>
</gene>
<dbReference type="AlphaFoldDB" id="A0A3D8PYC0"/>
<dbReference type="Proteomes" id="UP000257143">
    <property type="component" value="Unassembled WGS sequence"/>
</dbReference>
<proteinExistence type="predicted"/>
<comment type="caution">
    <text evidence="1">The sequence shown here is derived from an EMBL/GenBank/DDBJ whole genome shotgun (WGS) entry which is preliminary data.</text>
</comment>
<dbReference type="RefSeq" id="WP_115771712.1">
    <property type="nucleotide sequence ID" value="NZ_PIOC01000004.1"/>
</dbReference>
<reference evidence="2" key="1">
    <citation type="submission" date="2017-11" db="EMBL/GenBank/DDBJ databases">
        <authorList>
            <person name="Zhu W."/>
        </authorList>
    </citation>
    <scope>NUCLEOTIDE SEQUENCE [LARGE SCALE GENOMIC DNA]</scope>
    <source>
        <strain evidence="2">CAU 1183</strain>
    </source>
</reference>
<protein>
    <submittedName>
        <fullName evidence="1">Uncharacterized protein</fullName>
    </submittedName>
</protein>
<dbReference type="EMBL" id="PIOC01000004">
    <property type="protein sequence ID" value="RDW21083.1"/>
    <property type="molecule type" value="Genomic_DNA"/>
</dbReference>
<sequence>MIRYWKSISIILVVILAIGAFYIQAAFAGKSNPEFAITTKSGDETVFKNISLHSNYQMDDLIISTEGSKYQDELSYVDRLVGFYTNSKIKQLQSDYRSFMRGKGDITELYEDEGILAYAEVEFKYHRGEASDFSIDIEVLDKESKERSAFTVDVPEKKNYNYVYINDVRVIDGTLKVTTTNALRSDQFNSDEVHIYHFNLTEQTLVKDEIIGAEQEGKHGKLDYVRLMNDYDELSGEKYLVFEMVYVEDINLEDENLHPDYYPEYIGSEFLTYNLETGEQKRIEIPDEAEQLMKQMRDTPGEIIVNNSKLHFIEVTETGLELIVYNIENGETESKQSVEIPKTDMDLQMNWPMFKIIDDKLYIVSSQIDRETQSPIMVADLNSGDILYVGTVEDRDSGQEKEIYGVNIYDLVVD</sequence>
<name>A0A3D8PYC0_9BACI</name>
<evidence type="ECO:0000313" key="1">
    <source>
        <dbReference type="EMBL" id="RDW21083.1"/>
    </source>
</evidence>
<evidence type="ECO:0000313" key="2">
    <source>
        <dbReference type="Proteomes" id="UP000257143"/>
    </source>
</evidence>
<dbReference type="OrthoDB" id="2433869at2"/>
<keyword evidence="2" id="KW-1185">Reference proteome</keyword>
<organism evidence="1 2">
    <name type="scientific">Oceanobacillus arenosus</name>
    <dbReference type="NCBI Taxonomy" id="1229153"/>
    <lineage>
        <taxon>Bacteria</taxon>
        <taxon>Bacillati</taxon>
        <taxon>Bacillota</taxon>
        <taxon>Bacilli</taxon>
        <taxon>Bacillales</taxon>
        <taxon>Bacillaceae</taxon>
        <taxon>Oceanobacillus</taxon>
    </lineage>
</organism>